<keyword evidence="2" id="KW-1185">Reference proteome</keyword>
<reference evidence="1 2" key="1">
    <citation type="journal article" date="2021" name="Hortic Res">
        <title>High-quality reference genome and annotation aids understanding of berry development for evergreen blueberry (Vaccinium darrowii).</title>
        <authorList>
            <person name="Yu J."/>
            <person name="Hulse-Kemp A.M."/>
            <person name="Babiker E."/>
            <person name="Staton M."/>
        </authorList>
    </citation>
    <scope>NUCLEOTIDE SEQUENCE [LARGE SCALE GENOMIC DNA]</scope>
    <source>
        <strain evidence="2">cv. NJ 8807/NJ 8810</strain>
        <tissue evidence="1">Young leaf</tissue>
    </source>
</reference>
<sequence length="425" mass="46135">MALQPPPREPKEPPPEKENPIKDHHHPPQLLVLRPPPVFTAFHHHFSAKFHLLKAYESPLPTDLFLSTHAGSVEAVLCSGASPITADVLRLLPSVRLVVTASAGVNHIDLTECRRRGIAVANAGSVFSEDVADVGVGLLIDVMRRISGGDRFVRRQMWPTHGDYPLGSKLGGKRVGIVGLGSIGSEVAKRLESFGCIISYNSRTKKPAVSYPYHPTVYQLASNCDVLVICCALTDQTRHLINKQVMSALGKEGVIINIARGAIVDEKELVGCLARGEIAGAGLDVFENEPNVPKELFAMDNVVLLPHTAAFTEEAFFDAFQLVVGNFEAFFSNRPLLSPVTDETGKFLYATKRFTLLVDVTGVIIPRHMSKSSSYAAKSSVVSSIAGRIVCRAPLIPLIPVSSSNSKCPEGKWKCIRYASASRKE</sequence>
<accession>A0ACB7Y5Z6</accession>
<organism evidence="1 2">
    <name type="scientific">Vaccinium darrowii</name>
    <dbReference type="NCBI Taxonomy" id="229202"/>
    <lineage>
        <taxon>Eukaryota</taxon>
        <taxon>Viridiplantae</taxon>
        <taxon>Streptophyta</taxon>
        <taxon>Embryophyta</taxon>
        <taxon>Tracheophyta</taxon>
        <taxon>Spermatophyta</taxon>
        <taxon>Magnoliopsida</taxon>
        <taxon>eudicotyledons</taxon>
        <taxon>Gunneridae</taxon>
        <taxon>Pentapetalae</taxon>
        <taxon>asterids</taxon>
        <taxon>Ericales</taxon>
        <taxon>Ericaceae</taxon>
        <taxon>Vaccinioideae</taxon>
        <taxon>Vaccinieae</taxon>
        <taxon>Vaccinium</taxon>
    </lineage>
</organism>
<dbReference type="EMBL" id="CM037157">
    <property type="protein sequence ID" value="KAH7848389.1"/>
    <property type="molecule type" value="Genomic_DNA"/>
</dbReference>
<proteinExistence type="predicted"/>
<name>A0ACB7Y5Z6_9ERIC</name>
<evidence type="ECO:0000313" key="1">
    <source>
        <dbReference type="EMBL" id="KAH7848389.1"/>
    </source>
</evidence>
<gene>
    <name evidence="1" type="ORF">Vadar_002219</name>
</gene>
<comment type="caution">
    <text evidence="1">The sequence shown here is derived from an EMBL/GenBank/DDBJ whole genome shotgun (WGS) entry which is preliminary data.</text>
</comment>
<dbReference type="Proteomes" id="UP000828048">
    <property type="component" value="Chromosome 7"/>
</dbReference>
<protein>
    <submittedName>
        <fullName evidence="1">Uncharacterized protein</fullName>
    </submittedName>
</protein>
<evidence type="ECO:0000313" key="2">
    <source>
        <dbReference type="Proteomes" id="UP000828048"/>
    </source>
</evidence>